<dbReference type="Proteomes" id="UP000285405">
    <property type="component" value="Unassembled WGS sequence"/>
</dbReference>
<dbReference type="OrthoDB" id="10572947at2759"/>
<gene>
    <name evidence="1" type="ORF">GcC1_087014</name>
</gene>
<protein>
    <submittedName>
        <fullName evidence="1">Integrase and RNaseH domain-containing protein</fullName>
    </submittedName>
</protein>
<reference evidence="1 2" key="1">
    <citation type="journal article" date="2018" name="BMC Genomics">
        <title>Comparative genome analyses reveal sequence features reflecting distinct modes of host-adaptation between dicot and monocot powdery mildew.</title>
        <authorList>
            <person name="Wu Y."/>
            <person name="Ma X."/>
            <person name="Pan Z."/>
            <person name="Kale S.D."/>
            <person name="Song Y."/>
            <person name="King H."/>
            <person name="Zhang Q."/>
            <person name="Presley C."/>
            <person name="Deng X."/>
            <person name="Wei C.I."/>
            <person name="Xiao S."/>
        </authorList>
    </citation>
    <scope>NUCLEOTIDE SEQUENCE [LARGE SCALE GENOMIC DNA]</scope>
    <source>
        <strain evidence="1">UCSC1</strain>
    </source>
</reference>
<dbReference type="EMBL" id="MCBR01008799">
    <property type="protein sequence ID" value="RKF73830.1"/>
    <property type="molecule type" value="Genomic_DNA"/>
</dbReference>
<accession>A0A420IH06</accession>
<sequence length="63" mass="7097">MEMCFEMLIKELQKAQLALSSAYQTELCLRDMVINAVRDVSECSMACFKPAATFEDLCADIRA</sequence>
<dbReference type="AlphaFoldDB" id="A0A420IH06"/>
<organism evidence="1 2">
    <name type="scientific">Golovinomyces cichoracearum</name>
    <dbReference type="NCBI Taxonomy" id="62708"/>
    <lineage>
        <taxon>Eukaryota</taxon>
        <taxon>Fungi</taxon>
        <taxon>Dikarya</taxon>
        <taxon>Ascomycota</taxon>
        <taxon>Pezizomycotina</taxon>
        <taxon>Leotiomycetes</taxon>
        <taxon>Erysiphales</taxon>
        <taxon>Erysiphaceae</taxon>
        <taxon>Golovinomyces</taxon>
    </lineage>
</organism>
<comment type="caution">
    <text evidence="1">The sequence shown here is derived from an EMBL/GenBank/DDBJ whole genome shotgun (WGS) entry which is preliminary data.</text>
</comment>
<name>A0A420IH06_9PEZI</name>
<evidence type="ECO:0000313" key="2">
    <source>
        <dbReference type="Proteomes" id="UP000285405"/>
    </source>
</evidence>
<proteinExistence type="predicted"/>
<evidence type="ECO:0000313" key="1">
    <source>
        <dbReference type="EMBL" id="RKF73830.1"/>
    </source>
</evidence>